<dbReference type="STRING" id="384616.Pisl_0879"/>
<gene>
    <name evidence="1" type="ordered locus">Pisl_0879</name>
</gene>
<organism evidence="1 2">
    <name type="scientific">Pyrobaculum islandicum (strain DSM 4184 / JCM 9189 / GEO3)</name>
    <dbReference type="NCBI Taxonomy" id="384616"/>
    <lineage>
        <taxon>Archaea</taxon>
        <taxon>Thermoproteota</taxon>
        <taxon>Thermoprotei</taxon>
        <taxon>Thermoproteales</taxon>
        <taxon>Thermoproteaceae</taxon>
        <taxon>Pyrobaculum</taxon>
    </lineage>
</organism>
<dbReference type="Proteomes" id="UP000002595">
    <property type="component" value="Chromosome"/>
</dbReference>
<dbReference type="EMBL" id="CP000504">
    <property type="protein sequence ID" value="ABL88055.1"/>
    <property type="molecule type" value="Genomic_DNA"/>
</dbReference>
<name>A1RSX3_PYRIL</name>
<evidence type="ECO:0000313" key="2">
    <source>
        <dbReference type="Proteomes" id="UP000002595"/>
    </source>
</evidence>
<dbReference type="KEGG" id="pis:Pisl_0879"/>
<dbReference type="eggNOG" id="arCOG05618">
    <property type="taxonomic scope" value="Archaea"/>
</dbReference>
<sequence length="89" mass="10036">MRLELALIPIIFALATAALTFLKPVEFHSIDLTSIFVYWPESLYYAERGDPTAIYRITGLVTCLSKGVIEAPPGISFKVLKLICRFNTW</sequence>
<dbReference type="OrthoDB" id="27879at2157"/>
<dbReference type="GeneID" id="4616315"/>
<dbReference type="AlphaFoldDB" id="A1RSX3"/>
<protein>
    <submittedName>
        <fullName evidence="1">Uncharacterized protein</fullName>
    </submittedName>
</protein>
<dbReference type="RefSeq" id="WP_011762630.1">
    <property type="nucleotide sequence ID" value="NC_008701.1"/>
</dbReference>
<proteinExistence type="predicted"/>
<accession>A1RSX3</accession>
<reference evidence="1" key="1">
    <citation type="submission" date="2006-12" db="EMBL/GenBank/DDBJ databases">
        <title>Complete sequence of Pyrobaculum islandicum DSM 4184.</title>
        <authorList>
            <person name="Copeland A."/>
            <person name="Lucas S."/>
            <person name="Lapidus A."/>
            <person name="Barry K."/>
            <person name="Detter J.C."/>
            <person name="Glavina del Rio T."/>
            <person name="Dalin E."/>
            <person name="Tice H."/>
            <person name="Pitluck S."/>
            <person name="Meincke L."/>
            <person name="Brettin T."/>
            <person name="Bruce D."/>
            <person name="Han C."/>
            <person name="Tapia R."/>
            <person name="Gilna P."/>
            <person name="Schmutz J."/>
            <person name="Larimer F."/>
            <person name="Land M."/>
            <person name="Hauser L."/>
            <person name="Kyrpides N."/>
            <person name="Mikhailova N."/>
            <person name="Cozen A.E."/>
            <person name="Fitz-Gibbon S.T."/>
            <person name="House C.H."/>
            <person name="Saltikov C."/>
            <person name="Lowe T."/>
            <person name="Richardson P."/>
        </authorList>
    </citation>
    <scope>NUCLEOTIDE SEQUENCE [LARGE SCALE GENOMIC DNA]</scope>
    <source>
        <strain evidence="1">DSM 4184</strain>
    </source>
</reference>
<evidence type="ECO:0000313" key="1">
    <source>
        <dbReference type="EMBL" id="ABL88055.1"/>
    </source>
</evidence>
<keyword evidence="2" id="KW-1185">Reference proteome</keyword>
<dbReference type="HOGENOM" id="CLU_2461886_0_0_2"/>